<sequence length="121" mass="13262">MANGGLLLSAVPDYIGTRIGIHDVHRDLELRIRGHLYEIAAVNDEVLGSRQGFPASETGYRKTLQSVTDVAGPDLMDEVAASIKEHIRTHEERPANQAVRKDARKLVSKAGYPPDDYLNAA</sequence>
<feature type="compositionally biased region" description="Basic and acidic residues" evidence="1">
    <location>
        <begin position="87"/>
        <end position="105"/>
    </location>
</feature>
<evidence type="ECO:0000313" key="2">
    <source>
        <dbReference type="EMBL" id="MFC6892846.1"/>
    </source>
</evidence>
<reference evidence="2 3" key="1">
    <citation type="journal article" date="2019" name="Int. J. Syst. Evol. Microbiol.">
        <title>The Global Catalogue of Microorganisms (GCM) 10K type strain sequencing project: providing services to taxonomists for standard genome sequencing and annotation.</title>
        <authorList>
            <consortium name="The Broad Institute Genomics Platform"/>
            <consortium name="The Broad Institute Genome Sequencing Center for Infectious Disease"/>
            <person name="Wu L."/>
            <person name="Ma J."/>
        </authorList>
    </citation>
    <scope>NUCLEOTIDE SEQUENCE [LARGE SCALE GENOMIC DNA]</scope>
    <source>
        <strain evidence="2 3">SKJ47</strain>
    </source>
</reference>
<dbReference type="EMBL" id="JBHSXL010000009">
    <property type="protein sequence ID" value="MFC6892846.1"/>
    <property type="molecule type" value="Genomic_DNA"/>
</dbReference>
<keyword evidence="3" id="KW-1185">Reference proteome</keyword>
<dbReference type="AlphaFoldDB" id="A0ABD5UTX8"/>
<organism evidence="2 3">
    <name type="scientific">Halopenitus salinus</name>
    <dbReference type="NCBI Taxonomy" id="1198295"/>
    <lineage>
        <taxon>Archaea</taxon>
        <taxon>Methanobacteriati</taxon>
        <taxon>Methanobacteriota</taxon>
        <taxon>Stenosarchaea group</taxon>
        <taxon>Halobacteria</taxon>
        <taxon>Halobacteriales</taxon>
        <taxon>Haloferacaceae</taxon>
        <taxon>Halopenitus</taxon>
    </lineage>
</organism>
<name>A0ABD5UTX8_9EURY</name>
<gene>
    <name evidence="2" type="ORF">ACFQE9_09545</name>
</gene>
<dbReference type="RefSeq" id="WP_379743823.1">
    <property type="nucleotide sequence ID" value="NZ_JBHSVN010000001.1"/>
</dbReference>
<protein>
    <submittedName>
        <fullName evidence="2">Uncharacterized protein</fullName>
    </submittedName>
</protein>
<proteinExistence type="predicted"/>
<accession>A0ABD5UTX8</accession>
<dbReference type="Proteomes" id="UP001596296">
    <property type="component" value="Unassembled WGS sequence"/>
</dbReference>
<evidence type="ECO:0000256" key="1">
    <source>
        <dbReference type="SAM" id="MobiDB-lite"/>
    </source>
</evidence>
<comment type="caution">
    <text evidence="2">The sequence shown here is derived from an EMBL/GenBank/DDBJ whole genome shotgun (WGS) entry which is preliminary data.</text>
</comment>
<feature type="region of interest" description="Disordered" evidence="1">
    <location>
        <begin position="87"/>
        <end position="121"/>
    </location>
</feature>
<evidence type="ECO:0000313" key="3">
    <source>
        <dbReference type="Proteomes" id="UP001596296"/>
    </source>
</evidence>